<evidence type="ECO:0000313" key="2">
    <source>
        <dbReference type="Proteomes" id="UP000467840"/>
    </source>
</evidence>
<proteinExistence type="predicted"/>
<gene>
    <name evidence="1" type="ORF">GH714_032000</name>
</gene>
<sequence>MMANLERLWEQFSLTKDEATRVELNVDGGFEAVVCNSNDNVLDIVSIKENSLNVAKRKVCAISMDISDDDNKQDFSVKKLIMVDGCALDSKKTRCLLGHTTKSHENLNLEPPRHGGHRHGPFHFEAMWTKHGEVKKLPVRPCHTQNWLKQLMKELDEVLANDDQMLVSIIVKS</sequence>
<accession>A0A6A6K7W4</accession>
<comment type="caution">
    <text evidence="1">The sequence shown here is derived from an EMBL/GenBank/DDBJ whole genome shotgun (WGS) entry which is preliminary data.</text>
</comment>
<dbReference type="EMBL" id="JAAGAX010000018">
    <property type="protein sequence ID" value="KAF2284890.1"/>
    <property type="molecule type" value="Genomic_DNA"/>
</dbReference>
<dbReference type="Proteomes" id="UP000467840">
    <property type="component" value="Chromosome 12"/>
</dbReference>
<organism evidence="1 2">
    <name type="scientific">Hevea brasiliensis</name>
    <name type="common">Para rubber tree</name>
    <name type="synonym">Siphonia brasiliensis</name>
    <dbReference type="NCBI Taxonomy" id="3981"/>
    <lineage>
        <taxon>Eukaryota</taxon>
        <taxon>Viridiplantae</taxon>
        <taxon>Streptophyta</taxon>
        <taxon>Embryophyta</taxon>
        <taxon>Tracheophyta</taxon>
        <taxon>Spermatophyta</taxon>
        <taxon>Magnoliopsida</taxon>
        <taxon>eudicotyledons</taxon>
        <taxon>Gunneridae</taxon>
        <taxon>Pentapetalae</taxon>
        <taxon>rosids</taxon>
        <taxon>fabids</taxon>
        <taxon>Malpighiales</taxon>
        <taxon>Euphorbiaceae</taxon>
        <taxon>Crotonoideae</taxon>
        <taxon>Micrandreae</taxon>
        <taxon>Hevea</taxon>
    </lineage>
</organism>
<keyword evidence="2" id="KW-1185">Reference proteome</keyword>
<evidence type="ECO:0000313" key="1">
    <source>
        <dbReference type="EMBL" id="KAF2284890.1"/>
    </source>
</evidence>
<protein>
    <submittedName>
        <fullName evidence="1">Uncharacterized protein</fullName>
    </submittedName>
</protein>
<name>A0A6A6K7W4_HEVBR</name>
<dbReference type="AlphaFoldDB" id="A0A6A6K7W4"/>
<reference evidence="1 2" key="1">
    <citation type="journal article" date="2020" name="Mol. Plant">
        <title>The Chromosome-Based Rubber Tree Genome Provides New Insights into Spurge Genome Evolution and Rubber Biosynthesis.</title>
        <authorList>
            <person name="Liu J."/>
            <person name="Shi C."/>
            <person name="Shi C.C."/>
            <person name="Li W."/>
            <person name="Zhang Q.J."/>
            <person name="Zhang Y."/>
            <person name="Li K."/>
            <person name="Lu H.F."/>
            <person name="Shi C."/>
            <person name="Zhu S.T."/>
            <person name="Xiao Z.Y."/>
            <person name="Nan H."/>
            <person name="Yue Y."/>
            <person name="Zhu X.G."/>
            <person name="Wu Y."/>
            <person name="Hong X.N."/>
            <person name="Fan G.Y."/>
            <person name="Tong Y."/>
            <person name="Zhang D."/>
            <person name="Mao C.L."/>
            <person name="Liu Y.L."/>
            <person name="Hao S.J."/>
            <person name="Liu W.Q."/>
            <person name="Lv M.Q."/>
            <person name="Zhang H.B."/>
            <person name="Liu Y."/>
            <person name="Hu-Tang G.R."/>
            <person name="Wang J.P."/>
            <person name="Wang J.H."/>
            <person name="Sun Y.H."/>
            <person name="Ni S.B."/>
            <person name="Chen W.B."/>
            <person name="Zhang X.C."/>
            <person name="Jiao Y.N."/>
            <person name="Eichler E.E."/>
            <person name="Li G.H."/>
            <person name="Liu X."/>
            <person name="Gao L.Z."/>
        </authorList>
    </citation>
    <scope>NUCLEOTIDE SEQUENCE [LARGE SCALE GENOMIC DNA]</scope>
    <source>
        <strain evidence="2">cv. GT1</strain>
        <tissue evidence="1">Leaf</tissue>
    </source>
</reference>